<comment type="subcellular location">
    <subcellularLocation>
        <location evidence="1">Nucleus</location>
    </subcellularLocation>
</comment>
<dbReference type="Pfam" id="PF02362">
    <property type="entry name" value="B3"/>
    <property type="match status" value="3"/>
</dbReference>
<dbReference type="PANTHER" id="PTHR31391:SF106">
    <property type="entry name" value="B3 DOMAIN-CONTAINING PROTEIN OS01G0723500"/>
    <property type="match status" value="1"/>
</dbReference>
<keyword evidence="9" id="KW-1185">Reference proteome</keyword>
<feature type="domain" description="TF-B3" evidence="7">
    <location>
        <begin position="224"/>
        <end position="320"/>
    </location>
</feature>
<reference evidence="8 9" key="1">
    <citation type="submission" date="2024-12" db="EMBL/GenBank/DDBJ databases">
        <title>The unique morphological basis and parallel evolutionary history of personate flowers in Penstemon.</title>
        <authorList>
            <person name="Depatie T.H."/>
            <person name="Wessinger C.A."/>
        </authorList>
    </citation>
    <scope>NUCLEOTIDE SEQUENCE [LARGE SCALE GENOMIC DNA]</scope>
    <source>
        <strain evidence="8">WTNN_2</strain>
        <tissue evidence="8">Leaf</tissue>
    </source>
</reference>
<comment type="caution">
    <text evidence="8">The sequence shown here is derived from an EMBL/GenBank/DDBJ whole genome shotgun (WGS) entry which is preliminary data.</text>
</comment>
<dbReference type="AlphaFoldDB" id="A0ABD3UAM0"/>
<proteinExistence type="predicted"/>
<dbReference type="InterPro" id="IPR015300">
    <property type="entry name" value="DNA-bd_pseudobarrel_sf"/>
</dbReference>
<feature type="region of interest" description="Disordered" evidence="6">
    <location>
        <begin position="327"/>
        <end position="362"/>
    </location>
</feature>
<feature type="domain" description="TF-B3" evidence="7">
    <location>
        <begin position="7"/>
        <end position="100"/>
    </location>
</feature>
<evidence type="ECO:0000256" key="1">
    <source>
        <dbReference type="ARBA" id="ARBA00004123"/>
    </source>
</evidence>
<feature type="domain" description="TF-B3" evidence="7">
    <location>
        <begin position="421"/>
        <end position="517"/>
    </location>
</feature>
<evidence type="ECO:0000256" key="2">
    <source>
        <dbReference type="ARBA" id="ARBA00023015"/>
    </source>
</evidence>
<dbReference type="InterPro" id="IPR003340">
    <property type="entry name" value="B3_DNA-bd"/>
</dbReference>
<feature type="compositionally biased region" description="Polar residues" evidence="6">
    <location>
        <begin position="335"/>
        <end position="344"/>
    </location>
</feature>
<dbReference type="CDD" id="cd10017">
    <property type="entry name" value="B3_DNA"/>
    <property type="match status" value="3"/>
</dbReference>
<accession>A0ABD3UAM0</accession>
<dbReference type="GO" id="GO:0003677">
    <property type="term" value="F:DNA binding"/>
    <property type="evidence" value="ECO:0007669"/>
    <property type="project" value="UniProtKB-KW"/>
</dbReference>
<dbReference type="InterPro" id="IPR044837">
    <property type="entry name" value="REM16-like"/>
</dbReference>
<protein>
    <recommendedName>
        <fullName evidence="7">TF-B3 domain-containing protein</fullName>
    </recommendedName>
</protein>
<keyword evidence="2" id="KW-0805">Transcription regulation</keyword>
<evidence type="ECO:0000313" key="8">
    <source>
        <dbReference type="EMBL" id="KAL3845193.1"/>
    </source>
</evidence>
<evidence type="ECO:0000256" key="3">
    <source>
        <dbReference type="ARBA" id="ARBA00023125"/>
    </source>
</evidence>
<dbReference type="SMART" id="SM01019">
    <property type="entry name" value="B3"/>
    <property type="match status" value="3"/>
</dbReference>
<evidence type="ECO:0000313" key="9">
    <source>
        <dbReference type="Proteomes" id="UP001634393"/>
    </source>
</evidence>
<dbReference type="PROSITE" id="PS50863">
    <property type="entry name" value="B3"/>
    <property type="match status" value="3"/>
</dbReference>
<evidence type="ECO:0000256" key="5">
    <source>
        <dbReference type="ARBA" id="ARBA00023242"/>
    </source>
</evidence>
<keyword evidence="3" id="KW-0238">DNA-binding</keyword>
<gene>
    <name evidence="8" type="ORF">ACJIZ3_002596</name>
</gene>
<dbReference type="PANTHER" id="PTHR31391">
    <property type="entry name" value="B3 DOMAIN-CONTAINING PROTEIN OS11G0197600-RELATED"/>
    <property type="match status" value="1"/>
</dbReference>
<dbReference type="Gene3D" id="2.40.330.10">
    <property type="entry name" value="DNA-binding pseudobarrel domain"/>
    <property type="match status" value="3"/>
</dbReference>
<sequence length="533" mass="59378">MGDARRPHFLLGFDPSLCSERLNIPFNFVKHMEGRALGTALLLGPSGNNWYVDLVLDGEGLFFDDGWAIFVRDHILEQGDSLVFRYDGDLQFTVQIFDQSMCEKETTFTAESSQDSIKYNGLIVKKRDRESSSLLDSIIEGVPKKMRNHRNSINAVDEEGCMQKDFGSGNLDNAVTLAVPITAVAHENSAGLSIMNRTNKLDMLLSASEAERIAGSFSSAFPSFVKVMKRFNISGSYTLNIPYQFATEHFPKCKVKIVLCNLKGESWTVNSIPTTKVQTSHTFCGGWLSFVRDNNIDIGDICIFELVCKFELRVRILRVGKEGIDSHDDGEAAQGRSSVSCKATSSKISRRKSKKKNESAHEIKGSAICSHANTRIIESEISESFGSIKKQGSYTKGCMSMKSAPEEKIAAQYFVSNFPHFVRIMKKFNISGSYTLKIPYQFSMEHLPSCKTEIVLQNLNGQCWKVNSVPTAKVQALHTFCGGWMAFVRDNDIQMGDICIFELVGKCEMRVHICGIGKKGLNYINGTKNVPVQ</sequence>
<keyword evidence="5" id="KW-0539">Nucleus</keyword>
<dbReference type="Proteomes" id="UP001634393">
    <property type="component" value="Unassembled WGS sequence"/>
</dbReference>
<dbReference type="GO" id="GO:0005634">
    <property type="term" value="C:nucleus"/>
    <property type="evidence" value="ECO:0007669"/>
    <property type="project" value="UniProtKB-SubCell"/>
</dbReference>
<evidence type="ECO:0000256" key="4">
    <source>
        <dbReference type="ARBA" id="ARBA00023163"/>
    </source>
</evidence>
<keyword evidence="4" id="KW-0804">Transcription</keyword>
<organism evidence="8 9">
    <name type="scientific">Penstemon smallii</name>
    <dbReference type="NCBI Taxonomy" id="265156"/>
    <lineage>
        <taxon>Eukaryota</taxon>
        <taxon>Viridiplantae</taxon>
        <taxon>Streptophyta</taxon>
        <taxon>Embryophyta</taxon>
        <taxon>Tracheophyta</taxon>
        <taxon>Spermatophyta</taxon>
        <taxon>Magnoliopsida</taxon>
        <taxon>eudicotyledons</taxon>
        <taxon>Gunneridae</taxon>
        <taxon>Pentapetalae</taxon>
        <taxon>asterids</taxon>
        <taxon>lamiids</taxon>
        <taxon>Lamiales</taxon>
        <taxon>Plantaginaceae</taxon>
        <taxon>Cheloneae</taxon>
        <taxon>Penstemon</taxon>
    </lineage>
</organism>
<dbReference type="SUPFAM" id="SSF101936">
    <property type="entry name" value="DNA-binding pseudobarrel domain"/>
    <property type="match status" value="3"/>
</dbReference>
<dbReference type="EMBL" id="JBJXBP010000002">
    <property type="protein sequence ID" value="KAL3845193.1"/>
    <property type="molecule type" value="Genomic_DNA"/>
</dbReference>
<evidence type="ECO:0000259" key="7">
    <source>
        <dbReference type="PROSITE" id="PS50863"/>
    </source>
</evidence>
<name>A0ABD3UAM0_9LAMI</name>
<evidence type="ECO:0000256" key="6">
    <source>
        <dbReference type="SAM" id="MobiDB-lite"/>
    </source>
</evidence>